<comment type="caution">
    <text evidence="1">The sequence shown here is derived from an EMBL/GenBank/DDBJ whole genome shotgun (WGS) entry which is preliminary data.</text>
</comment>
<keyword evidence="2" id="KW-1185">Reference proteome</keyword>
<sequence length="61" mass="7227">IKGALRYRMKMKKNISRINNNRIATGETRSKLLDIFTILPQECWKKLAKLNRRDLQHASED</sequence>
<reference evidence="1 2" key="1">
    <citation type="submission" date="2021-06" db="EMBL/GenBank/DDBJ databases">
        <authorList>
            <person name="Kallberg Y."/>
            <person name="Tangrot J."/>
            <person name="Rosling A."/>
        </authorList>
    </citation>
    <scope>NUCLEOTIDE SEQUENCE [LARGE SCALE GENOMIC DNA]</scope>
    <source>
        <strain evidence="1 2">120-4 pot B 10/14</strain>
    </source>
</reference>
<organism evidence="1 2">
    <name type="scientific">Gigaspora margarita</name>
    <dbReference type="NCBI Taxonomy" id="4874"/>
    <lineage>
        <taxon>Eukaryota</taxon>
        <taxon>Fungi</taxon>
        <taxon>Fungi incertae sedis</taxon>
        <taxon>Mucoromycota</taxon>
        <taxon>Glomeromycotina</taxon>
        <taxon>Glomeromycetes</taxon>
        <taxon>Diversisporales</taxon>
        <taxon>Gigasporaceae</taxon>
        <taxon>Gigaspora</taxon>
    </lineage>
</organism>
<proteinExistence type="predicted"/>
<dbReference type="Proteomes" id="UP000789901">
    <property type="component" value="Unassembled WGS sequence"/>
</dbReference>
<protein>
    <submittedName>
        <fullName evidence="1">39903_t:CDS:1</fullName>
    </submittedName>
</protein>
<gene>
    <name evidence="1" type="ORF">GMARGA_LOCUS31283</name>
</gene>
<feature type="non-terminal residue" evidence="1">
    <location>
        <position position="1"/>
    </location>
</feature>
<evidence type="ECO:0000313" key="2">
    <source>
        <dbReference type="Proteomes" id="UP000789901"/>
    </source>
</evidence>
<feature type="non-terminal residue" evidence="1">
    <location>
        <position position="61"/>
    </location>
</feature>
<evidence type="ECO:0000313" key="1">
    <source>
        <dbReference type="EMBL" id="CAG8832907.1"/>
    </source>
</evidence>
<accession>A0ABN7WI04</accession>
<dbReference type="EMBL" id="CAJVQB010046316">
    <property type="protein sequence ID" value="CAG8832907.1"/>
    <property type="molecule type" value="Genomic_DNA"/>
</dbReference>
<name>A0ABN7WI04_GIGMA</name>